<evidence type="ECO:0000256" key="1">
    <source>
        <dbReference type="ARBA" id="ARBA00022679"/>
    </source>
</evidence>
<dbReference type="GO" id="GO:0016747">
    <property type="term" value="F:acyltransferase activity, transferring groups other than amino-acyl groups"/>
    <property type="evidence" value="ECO:0007669"/>
    <property type="project" value="InterPro"/>
</dbReference>
<evidence type="ECO:0000313" key="5">
    <source>
        <dbReference type="Proteomes" id="UP000249046"/>
    </source>
</evidence>
<organism evidence="4 5">
    <name type="scientific">Rhodanobacter denitrificans</name>
    <dbReference type="NCBI Taxonomy" id="666685"/>
    <lineage>
        <taxon>Bacteria</taxon>
        <taxon>Pseudomonadati</taxon>
        <taxon>Pseudomonadota</taxon>
        <taxon>Gammaproteobacteria</taxon>
        <taxon>Lysobacterales</taxon>
        <taxon>Rhodanobacteraceae</taxon>
        <taxon>Rhodanobacter</taxon>
    </lineage>
</organism>
<reference evidence="4 5" key="1">
    <citation type="submission" date="2017-08" db="EMBL/GenBank/DDBJ databases">
        <title>Infants hospitalized years apart are colonized by the same room-sourced microbial strains.</title>
        <authorList>
            <person name="Brooks B."/>
            <person name="Olm M.R."/>
            <person name="Firek B.A."/>
            <person name="Baker R."/>
            <person name="Thomas B.C."/>
            <person name="Morowitz M.J."/>
            <person name="Banfield J.F."/>
        </authorList>
    </citation>
    <scope>NUCLEOTIDE SEQUENCE [LARGE SCALE GENOMIC DNA]</scope>
    <source>
        <strain evidence="4">S2_005_003_R2_42</strain>
    </source>
</reference>
<evidence type="ECO:0000256" key="2">
    <source>
        <dbReference type="ARBA" id="ARBA00023315"/>
    </source>
</evidence>
<dbReference type="PANTHER" id="PTHR43877:SF2">
    <property type="entry name" value="AMINOALKYLPHOSPHONATE N-ACETYLTRANSFERASE-RELATED"/>
    <property type="match status" value="1"/>
</dbReference>
<dbReference type="PROSITE" id="PS51186">
    <property type="entry name" value="GNAT"/>
    <property type="match status" value="1"/>
</dbReference>
<keyword evidence="2" id="KW-0012">Acyltransferase</keyword>
<comment type="caution">
    <text evidence="4">The sequence shown here is derived from an EMBL/GenBank/DDBJ whole genome shotgun (WGS) entry which is preliminary data.</text>
</comment>
<protein>
    <submittedName>
        <fullName evidence="4">GNAT family N-acetyltransferase</fullName>
    </submittedName>
</protein>
<dbReference type="Proteomes" id="UP000249046">
    <property type="component" value="Unassembled WGS sequence"/>
</dbReference>
<dbReference type="SUPFAM" id="SSF55729">
    <property type="entry name" value="Acyl-CoA N-acyltransferases (Nat)"/>
    <property type="match status" value="1"/>
</dbReference>
<evidence type="ECO:0000259" key="3">
    <source>
        <dbReference type="PROSITE" id="PS51186"/>
    </source>
</evidence>
<dbReference type="InterPro" id="IPR000182">
    <property type="entry name" value="GNAT_dom"/>
</dbReference>
<keyword evidence="1 4" id="KW-0808">Transferase</keyword>
<proteinExistence type="predicted"/>
<dbReference type="Pfam" id="PF00583">
    <property type="entry name" value="Acetyltransf_1"/>
    <property type="match status" value="1"/>
</dbReference>
<dbReference type="CDD" id="cd04301">
    <property type="entry name" value="NAT_SF"/>
    <property type="match status" value="1"/>
</dbReference>
<gene>
    <name evidence="4" type="ORF">DI564_00125</name>
</gene>
<dbReference type="Gene3D" id="3.40.630.30">
    <property type="match status" value="1"/>
</dbReference>
<name>A0A2W5KRJ7_9GAMM</name>
<dbReference type="InterPro" id="IPR016181">
    <property type="entry name" value="Acyl_CoA_acyltransferase"/>
</dbReference>
<dbReference type="AlphaFoldDB" id="A0A2W5KRJ7"/>
<feature type="domain" description="N-acetyltransferase" evidence="3">
    <location>
        <begin position="8"/>
        <end position="193"/>
    </location>
</feature>
<dbReference type="PANTHER" id="PTHR43877">
    <property type="entry name" value="AMINOALKYLPHOSPHONATE N-ACETYLTRANSFERASE-RELATED-RELATED"/>
    <property type="match status" value="1"/>
</dbReference>
<sequence length="208" mass="22683">MSAADRVLAFRWATAADVPAIVALVESAYRGEASRAGWTTEADLLDGQRIDAQGVNALIDSADAGVLLAEAEGELVACCELRRAHAADPRRDGAAAASDRPGQGDAAPVSCYFGMFSVRPTVQGGGLGRRVIAHAERLAREDWRCERMRMTVIDVRAELIAWYERRGYRRTGVFEPFPYGDERFGIPRRPDLRFEVLEKSLVDAGSAA</sequence>
<accession>A0A2W5KRJ7</accession>
<dbReference type="InterPro" id="IPR050832">
    <property type="entry name" value="Bact_Acetyltransf"/>
</dbReference>
<dbReference type="EMBL" id="QFPO01000001">
    <property type="protein sequence ID" value="PZQ19691.1"/>
    <property type="molecule type" value="Genomic_DNA"/>
</dbReference>
<evidence type="ECO:0000313" key="4">
    <source>
        <dbReference type="EMBL" id="PZQ19691.1"/>
    </source>
</evidence>